<dbReference type="Proteomes" id="UP000231019">
    <property type="component" value="Unassembled WGS sequence"/>
</dbReference>
<gene>
    <name evidence="1" type="ORF">COW36_04855</name>
</gene>
<sequence length="215" mass="24128">MQIQALRSAPISALQTQTVRPLAPQPLAPSQAAPQDQLKQSAKTGSIPALAAVFSKAEPELPPIEVVQRENYTYSRNAFGVQITHVKMEEGNYYYLLSDQGLAIMLRQHEGKRDTLNFTDMNFNIPSPGKFPNVFFHIQGEKPSQISFTPEHHVRVDLPNGDFAIFDRENGQVLKEGPFQIQFFPDEAGEHFNVGYTGQDSSVKRFTSKGDHVQW</sequence>
<evidence type="ECO:0000313" key="2">
    <source>
        <dbReference type="Proteomes" id="UP000231019"/>
    </source>
</evidence>
<reference evidence="1 2" key="1">
    <citation type="submission" date="2017-09" db="EMBL/GenBank/DDBJ databases">
        <title>Depth-based differentiation of microbial function through sediment-hosted aquifers and enrichment of novel symbionts in the deep terrestrial subsurface.</title>
        <authorList>
            <person name="Probst A.J."/>
            <person name="Ladd B."/>
            <person name="Jarett J.K."/>
            <person name="Geller-Mcgrath D.E."/>
            <person name="Sieber C.M."/>
            <person name="Emerson J.B."/>
            <person name="Anantharaman K."/>
            <person name="Thomas B.C."/>
            <person name="Malmstrom R."/>
            <person name="Stieglmeier M."/>
            <person name="Klingl A."/>
            <person name="Woyke T."/>
            <person name="Ryan C.M."/>
            <person name="Banfield J.F."/>
        </authorList>
    </citation>
    <scope>NUCLEOTIDE SEQUENCE [LARGE SCALE GENOMIC DNA]</scope>
    <source>
        <strain evidence="1">CG17_big_fil_post_rev_8_21_14_2_50_48_46</strain>
    </source>
</reference>
<name>A0A2M7G953_9BACT</name>
<dbReference type="AlphaFoldDB" id="A0A2M7G953"/>
<dbReference type="EMBL" id="PFFQ01000012">
    <property type="protein sequence ID" value="PIW18625.1"/>
    <property type="molecule type" value="Genomic_DNA"/>
</dbReference>
<evidence type="ECO:0000313" key="1">
    <source>
        <dbReference type="EMBL" id="PIW18625.1"/>
    </source>
</evidence>
<proteinExistence type="predicted"/>
<organism evidence="1 2">
    <name type="scientific">bacterium (Candidatus Blackallbacteria) CG17_big_fil_post_rev_8_21_14_2_50_48_46</name>
    <dbReference type="NCBI Taxonomy" id="2014261"/>
    <lineage>
        <taxon>Bacteria</taxon>
        <taxon>Candidatus Blackallbacteria</taxon>
    </lineage>
</organism>
<comment type="caution">
    <text evidence="1">The sequence shown here is derived from an EMBL/GenBank/DDBJ whole genome shotgun (WGS) entry which is preliminary data.</text>
</comment>
<protein>
    <submittedName>
        <fullName evidence="1">Uncharacterized protein</fullName>
    </submittedName>
</protein>
<accession>A0A2M7G953</accession>